<keyword evidence="5" id="KW-0472">Membrane</keyword>
<dbReference type="InterPro" id="IPR003798">
    <property type="entry name" value="DNA_recombination_RmuC"/>
</dbReference>
<comment type="similarity">
    <text evidence="2">Belongs to the RmuC family.</text>
</comment>
<keyword evidence="7" id="KW-1185">Reference proteome</keyword>
<dbReference type="PANTHER" id="PTHR30563">
    <property type="entry name" value="DNA RECOMBINATION PROTEIN RMUC"/>
    <property type="match status" value="1"/>
</dbReference>
<evidence type="ECO:0000313" key="6">
    <source>
        <dbReference type="EMBL" id="XBS21699.1"/>
    </source>
</evidence>
<dbReference type="RefSeq" id="WP_349432305.1">
    <property type="nucleotide sequence ID" value="NZ_CP157743.1"/>
</dbReference>
<organism evidence="6 7">
    <name type="scientific">Methylomarinum roseum</name>
    <dbReference type="NCBI Taxonomy" id="3067653"/>
    <lineage>
        <taxon>Bacteria</taxon>
        <taxon>Pseudomonadati</taxon>
        <taxon>Pseudomonadota</taxon>
        <taxon>Gammaproteobacteria</taxon>
        <taxon>Methylococcales</taxon>
        <taxon>Methylococcaceae</taxon>
        <taxon>Methylomarinum</taxon>
    </lineage>
</organism>
<keyword evidence="5" id="KW-1133">Transmembrane helix</keyword>
<gene>
    <name evidence="6" type="primary">rmuC</name>
    <name evidence="6" type="ORF">Q9L42_006130</name>
</gene>
<evidence type="ECO:0000256" key="2">
    <source>
        <dbReference type="ARBA" id="ARBA00009840"/>
    </source>
</evidence>
<dbReference type="PANTHER" id="PTHR30563:SF0">
    <property type="entry name" value="DNA RECOMBINATION PROTEIN RMUC"/>
    <property type="match status" value="1"/>
</dbReference>
<dbReference type="EMBL" id="CP157743">
    <property type="protein sequence ID" value="XBS21699.1"/>
    <property type="molecule type" value="Genomic_DNA"/>
</dbReference>
<feature type="transmembrane region" description="Helical" evidence="5">
    <location>
        <begin position="6"/>
        <end position="25"/>
    </location>
</feature>
<dbReference type="Pfam" id="PF02646">
    <property type="entry name" value="RmuC"/>
    <property type="match status" value="1"/>
</dbReference>
<evidence type="ECO:0000313" key="7">
    <source>
        <dbReference type="Proteomes" id="UP001225378"/>
    </source>
</evidence>
<dbReference type="Proteomes" id="UP001225378">
    <property type="component" value="Chromosome"/>
</dbReference>
<comment type="function">
    <text evidence="1">Involved in DNA recombination.</text>
</comment>
<sequence>MEWLREPWLSSLAAIAGFLIAWLLSARRHSRQRVRVAELEQRLAIKAEEQQQVVVKLAVSEERLAHYVNKEVDCQQLQQQLLDSKTAYAELQSRLQEQQKSSAEKIQLLHDAESQLKTQFENLANRIFEERNKQFSEHNKSSIEHLVSPLKQQLGDFKSRLEAVYDNESKDRISLREEIVSLRRDTAKMNQEALNLTRALKGDKKTQGNWGEMILEKVLEQSGLRKGVEYETQSAFRDAGNQLFKPDVIIRLPEDKDVVIDSKVSLLAYERYCSAEDEQERRQALKEHGDAIRQHIKSLSGKDYASLQGLRSLDFVLLFMPIEAAFMAAFQADEQLLGEALEHKIIVVTPTTLLATLRTIQNLWRYEQQNENAKVIADKAGALYDKIRGFVEELDKLGQQLATVNKTYDGVMNKLTRGQGNLLRQASSFEKLGVKVRKKLPKSLTEKAGLGEE</sequence>
<dbReference type="KEGG" id="mech:Q9L42_006130"/>
<protein>
    <submittedName>
        <fullName evidence="6">DNA recombination protein RmuC</fullName>
    </submittedName>
</protein>
<name>A0AAU7NXJ1_9GAMM</name>
<keyword evidence="5" id="KW-0812">Transmembrane</keyword>
<accession>A0AAU7NXJ1</accession>
<keyword evidence="4" id="KW-0233">DNA recombination</keyword>
<reference evidence="6 7" key="1">
    <citation type="journal article" date="2024" name="Microbiology">
        <title>Methylomarinum rosea sp. nov., a novel halophilic methanotrophic bacterium from the hypersaline Lake Elton.</title>
        <authorList>
            <person name="Suleimanov R.Z."/>
            <person name="Oshkin I.Y."/>
            <person name="Danilova O.V."/>
            <person name="Suzina N.E."/>
            <person name="Dedysh S.N."/>
        </authorList>
    </citation>
    <scope>NUCLEOTIDE SEQUENCE [LARGE SCALE GENOMIC DNA]</scope>
    <source>
        <strain evidence="6 7">Ch1-1</strain>
    </source>
</reference>
<dbReference type="GO" id="GO:0006310">
    <property type="term" value="P:DNA recombination"/>
    <property type="evidence" value="ECO:0007669"/>
    <property type="project" value="UniProtKB-KW"/>
</dbReference>
<evidence type="ECO:0000256" key="4">
    <source>
        <dbReference type="ARBA" id="ARBA00023172"/>
    </source>
</evidence>
<evidence type="ECO:0000256" key="1">
    <source>
        <dbReference type="ARBA" id="ARBA00003416"/>
    </source>
</evidence>
<keyword evidence="3" id="KW-0175">Coiled coil</keyword>
<evidence type="ECO:0000256" key="5">
    <source>
        <dbReference type="SAM" id="Phobius"/>
    </source>
</evidence>
<evidence type="ECO:0000256" key="3">
    <source>
        <dbReference type="ARBA" id="ARBA00023054"/>
    </source>
</evidence>
<dbReference type="AlphaFoldDB" id="A0AAU7NXJ1"/>
<proteinExistence type="inferred from homology"/>